<dbReference type="EMBL" id="KB445791">
    <property type="protein sequence ID" value="EMD41359.1"/>
    <property type="molecule type" value="Genomic_DNA"/>
</dbReference>
<proteinExistence type="predicted"/>
<dbReference type="Proteomes" id="UP000016930">
    <property type="component" value="Unassembled WGS sequence"/>
</dbReference>
<evidence type="ECO:0000313" key="2">
    <source>
        <dbReference type="Proteomes" id="UP000016930"/>
    </source>
</evidence>
<gene>
    <name evidence="1" type="ORF">CERSUDRAFT_109960</name>
</gene>
<dbReference type="HOGENOM" id="CLU_1651939_0_0_1"/>
<organism evidence="1 2">
    <name type="scientific">Ceriporiopsis subvermispora (strain B)</name>
    <name type="common">White-rot fungus</name>
    <name type="synonym">Gelatoporia subvermispora</name>
    <dbReference type="NCBI Taxonomy" id="914234"/>
    <lineage>
        <taxon>Eukaryota</taxon>
        <taxon>Fungi</taxon>
        <taxon>Dikarya</taxon>
        <taxon>Basidiomycota</taxon>
        <taxon>Agaricomycotina</taxon>
        <taxon>Agaricomycetes</taxon>
        <taxon>Polyporales</taxon>
        <taxon>Gelatoporiaceae</taxon>
        <taxon>Gelatoporia</taxon>
    </lineage>
</organism>
<reference evidence="1 2" key="1">
    <citation type="journal article" date="2012" name="Proc. Natl. Acad. Sci. U.S.A.">
        <title>Comparative genomics of Ceriporiopsis subvermispora and Phanerochaete chrysosporium provide insight into selective ligninolysis.</title>
        <authorList>
            <person name="Fernandez-Fueyo E."/>
            <person name="Ruiz-Duenas F.J."/>
            <person name="Ferreira P."/>
            <person name="Floudas D."/>
            <person name="Hibbett D.S."/>
            <person name="Canessa P."/>
            <person name="Larrondo L.F."/>
            <person name="James T.Y."/>
            <person name="Seelenfreund D."/>
            <person name="Lobos S."/>
            <person name="Polanco R."/>
            <person name="Tello M."/>
            <person name="Honda Y."/>
            <person name="Watanabe T."/>
            <person name="Watanabe T."/>
            <person name="Ryu J.S."/>
            <person name="Kubicek C.P."/>
            <person name="Schmoll M."/>
            <person name="Gaskell J."/>
            <person name="Hammel K.E."/>
            <person name="St John F.J."/>
            <person name="Vanden Wymelenberg A."/>
            <person name="Sabat G."/>
            <person name="Splinter BonDurant S."/>
            <person name="Syed K."/>
            <person name="Yadav J.S."/>
            <person name="Doddapaneni H."/>
            <person name="Subramanian V."/>
            <person name="Lavin J.L."/>
            <person name="Oguiza J.A."/>
            <person name="Perez G."/>
            <person name="Pisabarro A.G."/>
            <person name="Ramirez L."/>
            <person name="Santoyo F."/>
            <person name="Master E."/>
            <person name="Coutinho P.M."/>
            <person name="Henrissat B."/>
            <person name="Lombard V."/>
            <person name="Magnuson J.K."/>
            <person name="Kuees U."/>
            <person name="Hori C."/>
            <person name="Igarashi K."/>
            <person name="Samejima M."/>
            <person name="Held B.W."/>
            <person name="Barry K.W."/>
            <person name="LaButti K.M."/>
            <person name="Lapidus A."/>
            <person name="Lindquist E.A."/>
            <person name="Lucas S.M."/>
            <person name="Riley R."/>
            <person name="Salamov A.A."/>
            <person name="Hoffmeister D."/>
            <person name="Schwenk D."/>
            <person name="Hadar Y."/>
            <person name="Yarden O."/>
            <person name="de Vries R.P."/>
            <person name="Wiebenga A."/>
            <person name="Stenlid J."/>
            <person name="Eastwood D."/>
            <person name="Grigoriev I.V."/>
            <person name="Berka R.M."/>
            <person name="Blanchette R.A."/>
            <person name="Kersten P."/>
            <person name="Martinez A.T."/>
            <person name="Vicuna R."/>
            <person name="Cullen D."/>
        </authorList>
    </citation>
    <scope>NUCLEOTIDE SEQUENCE [LARGE SCALE GENOMIC DNA]</scope>
    <source>
        <strain evidence="1 2">B</strain>
    </source>
</reference>
<keyword evidence="2" id="KW-1185">Reference proteome</keyword>
<accession>M2PWZ8</accession>
<dbReference type="OrthoDB" id="10629382at2759"/>
<protein>
    <submittedName>
        <fullName evidence="1">Uncharacterized protein</fullName>
    </submittedName>
</protein>
<evidence type="ECO:0000313" key="1">
    <source>
        <dbReference type="EMBL" id="EMD41359.1"/>
    </source>
</evidence>
<name>M2PWZ8_CERS8</name>
<dbReference type="AlphaFoldDB" id="M2PWZ8"/>
<sequence>MEITLEKTANWRGLFNAPQLVRSLRSVRLHRISSSVKMRIEMDRKPTDLGAVPDHAKKGLPMLSLPADSTSVAIMLVDEDGAADVTWVRGCFDLTDSLCTAPGASCFCEVILTLLDPSDEVLDLFRVEPLAFSRLRSRGILKVEKWDPETQQTEILIPRT</sequence>